<feature type="domain" description="PDZ" evidence="2">
    <location>
        <begin position="103"/>
        <end position="187"/>
    </location>
</feature>
<evidence type="ECO:0000256" key="1">
    <source>
        <dbReference type="SAM" id="MobiDB-lite"/>
    </source>
</evidence>
<dbReference type="InterPro" id="IPR051971">
    <property type="entry name" value="E3_ubiquitin-PDZ_ligase"/>
</dbReference>
<dbReference type="PANTHER" id="PTHR15545:SF8">
    <property type="entry name" value="SLO-INTERACTING PROTEIN 1"/>
    <property type="match status" value="1"/>
</dbReference>
<dbReference type="PROSITE" id="PS50106">
    <property type="entry name" value="PDZ"/>
    <property type="match status" value="1"/>
</dbReference>
<dbReference type="Pfam" id="PF00595">
    <property type="entry name" value="PDZ"/>
    <property type="match status" value="1"/>
</dbReference>
<evidence type="ECO:0000313" key="4">
    <source>
        <dbReference type="Proteomes" id="UP000887159"/>
    </source>
</evidence>
<name>A0A8X6SIE8_TRICX</name>
<proteinExistence type="predicted"/>
<dbReference type="Proteomes" id="UP000887159">
    <property type="component" value="Unassembled WGS sequence"/>
</dbReference>
<keyword evidence="4" id="KW-1185">Reference proteome</keyword>
<reference evidence="3" key="1">
    <citation type="submission" date="2020-08" db="EMBL/GenBank/DDBJ databases">
        <title>Multicomponent nature underlies the extraordinary mechanical properties of spider dragline silk.</title>
        <authorList>
            <person name="Kono N."/>
            <person name="Nakamura H."/>
            <person name="Mori M."/>
            <person name="Yoshida Y."/>
            <person name="Ohtoshi R."/>
            <person name="Malay A.D."/>
            <person name="Moran D.A.P."/>
            <person name="Tomita M."/>
            <person name="Numata K."/>
            <person name="Arakawa K."/>
        </authorList>
    </citation>
    <scope>NUCLEOTIDE SEQUENCE</scope>
</reference>
<organism evidence="3 4">
    <name type="scientific">Trichonephila clavipes</name>
    <name type="common">Golden silk orbweaver</name>
    <name type="synonym">Nephila clavipes</name>
    <dbReference type="NCBI Taxonomy" id="2585209"/>
    <lineage>
        <taxon>Eukaryota</taxon>
        <taxon>Metazoa</taxon>
        <taxon>Ecdysozoa</taxon>
        <taxon>Arthropoda</taxon>
        <taxon>Chelicerata</taxon>
        <taxon>Arachnida</taxon>
        <taxon>Araneae</taxon>
        <taxon>Araneomorphae</taxon>
        <taxon>Entelegynae</taxon>
        <taxon>Araneoidea</taxon>
        <taxon>Nephilidae</taxon>
        <taxon>Trichonephila</taxon>
    </lineage>
</organism>
<dbReference type="PANTHER" id="PTHR15545">
    <property type="entry name" value="PDZ DOMAIN CONTAINING RING FINGER PROTEIN 3, 4"/>
    <property type="match status" value="1"/>
</dbReference>
<accession>A0A8X6SIE8</accession>
<comment type="caution">
    <text evidence="3">The sequence shown here is derived from an EMBL/GenBank/DDBJ whole genome shotgun (WGS) entry which is preliminary data.</text>
</comment>
<dbReference type="CDD" id="cd06716">
    <property type="entry name" value="PDZ2-PDZRN4-like"/>
    <property type="match status" value="1"/>
</dbReference>
<dbReference type="InterPro" id="IPR001478">
    <property type="entry name" value="PDZ"/>
</dbReference>
<sequence length="229" mass="25988">MLMVSLLQVTGKELSKRELLETFRPSQEPTVAMEATCDSCTQTEWTGGWESPPIGLFPFSQNNLMQSSGILFSHEDHHYETLEEAFGHEEDEDIGTCELEYEEVTLYRSHCEEKLGLTLCYASPDDTETNIFISEIESDSLASKDGRIMEGDQLLQVNGIDVRNREQAVTLFSSREPEITLLLSRPRIQPTRKPKKKTLYANQSSWRQKPEKGVKGRSRDVAETSVLLP</sequence>
<protein>
    <submittedName>
        <fullName evidence="3">PDZ domain-containing RING finger protein 4</fullName>
    </submittedName>
</protein>
<dbReference type="AlphaFoldDB" id="A0A8X6SIE8"/>
<dbReference type="EMBL" id="BMAU01021292">
    <property type="protein sequence ID" value="GFY09747.1"/>
    <property type="molecule type" value="Genomic_DNA"/>
</dbReference>
<dbReference type="SMART" id="SM00228">
    <property type="entry name" value="PDZ"/>
    <property type="match status" value="1"/>
</dbReference>
<evidence type="ECO:0000259" key="2">
    <source>
        <dbReference type="PROSITE" id="PS50106"/>
    </source>
</evidence>
<feature type="region of interest" description="Disordered" evidence="1">
    <location>
        <begin position="191"/>
        <end position="229"/>
    </location>
</feature>
<feature type="compositionally biased region" description="Basic and acidic residues" evidence="1">
    <location>
        <begin position="208"/>
        <end position="222"/>
    </location>
</feature>
<dbReference type="InterPro" id="IPR036034">
    <property type="entry name" value="PDZ_sf"/>
</dbReference>
<dbReference type="SUPFAM" id="SSF50156">
    <property type="entry name" value="PDZ domain-like"/>
    <property type="match status" value="1"/>
</dbReference>
<dbReference type="Gene3D" id="2.30.42.10">
    <property type="match status" value="1"/>
</dbReference>
<gene>
    <name evidence="3" type="primary">PDZRN4</name>
    <name evidence="3" type="ORF">TNCV_3697091</name>
</gene>
<evidence type="ECO:0000313" key="3">
    <source>
        <dbReference type="EMBL" id="GFY09747.1"/>
    </source>
</evidence>